<evidence type="ECO:0000256" key="5">
    <source>
        <dbReference type="PIRSR" id="PIRSR019574-1"/>
    </source>
</evidence>
<dbReference type="GO" id="GO:0019808">
    <property type="term" value="F:polyamine binding"/>
    <property type="evidence" value="ECO:0007669"/>
    <property type="project" value="InterPro"/>
</dbReference>
<dbReference type="Proteomes" id="UP000233425">
    <property type="component" value="Unassembled WGS sequence"/>
</dbReference>
<dbReference type="EMBL" id="NNSR01000056">
    <property type="protein sequence ID" value="PKD29379.1"/>
    <property type="molecule type" value="Genomic_DNA"/>
</dbReference>
<dbReference type="Pfam" id="PF13416">
    <property type="entry name" value="SBP_bac_8"/>
    <property type="match status" value="1"/>
</dbReference>
<evidence type="ECO:0000256" key="2">
    <source>
        <dbReference type="ARBA" id="ARBA00022448"/>
    </source>
</evidence>
<organism evidence="7 8">
    <name type="scientific">Ruminococcus bromii</name>
    <dbReference type="NCBI Taxonomy" id="40518"/>
    <lineage>
        <taxon>Bacteria</taxon>
        <taxon>Bacillati</taxon>
        <taxon>Bacillota</taxon>
        <taxon>Clostridia</taxon>
        <taxon>Eubacteriales</taxon>
        <taxon>Oscillospiraceae</taxon>
        <taxon>Ruminococcus</taxon>
    </lineage>
</organism>
<dbReference type="RefSeq" id="WP_101029203.1">
    <property type="nucleotide sequence ID" value="NZ_CABMMZ010000056.1"/>
</dbReference>
<dbReference type="GO" id="GO:0042597">
    <property type="term" value="C:periplasmic space"/>
    <property type="evidence" value="ECO:0007669"/>
    <property type="project" value="UniProtKB-SubCell"/>
</dbReference>
<dbReference type="PANTHER" id="PTHR30222">
    <property type="entry name" value="SPERMIDINE/PUTRESCINE-BINDING PERIPLASMIC PROTEIN"/>
    <property type="match status" value="1"/>
</dbReference>
<feature type="signal peptide" evidence="6">
    <location>
        <begin position="1"/>
        <end position="18"/>
    </location>
</feature>
<dbReference type="InterPro" id="IPR006059">
    <property type="entry name" value="SBP"/>
</dbReference>
<dbReference type="InterPro" id="IPR001188">
    <property type="entry name" value="Sperm_putr-bd"/>
</dbReference>
<sequence>MKRIISIVLASAMTATCAACLSGCGGGASADSADAGEVNVYNWGEYISNGEDDSLDIIEEFEKRTNIKVNYTTYETNEELYNMLKNSNVSYDVVIPSEYMISRMIDEDMLLELNFDNIPNYDNLMDRFKKLACDPEGKYTVCYSWGVTGMVYDKTKVKTKPDSWDALWNKDLSGQILMFNNSRDAMAIAMQLEGIDPANCTKKDVDKAAAKLKEQKPLLKKYVMDQVFTEMENSQSAIAPYYAGDIMTMIDNNEDLDYAMPKDGSNLFYDAMCIPKCSKNKENAEKFINFMQDPEIAAANFEYLNYATPNQVAYDDYIDEDAKKNEFIFPSDEYLDKCYVFSNVSDEVYSYMQEQFVKIQAD</sequence>
<evidence type="ECO:0000256" key="6">
    <source>
        <dbReference type="SAM" id="SignalP"/>
    </source>
</evidence>
<dbReference type="PANTHER" id="PTHR30222:SF17">
    <property type="entry name" value="SPERMIDINE_PUTRESCINE-BINDING PERIPLASMIC PROTEIN"/>
    <property type="match status" value="1"/>
</dbReference>
<dbReference type="SUPFAM" id="SSF53850">
    <property type="entry name" value="Periplasmic binding protein-like II"/>
    <property type="match status" value="1"/>
</dbReference>
<evidence type="ECO:0000313" key="8">
    <source>
        <dbReference type="Proteomes" id="UP000233425"/>
    </source>
</evidence>
<evidence type="ECO:0000256" key="3">
    <source>
        <dbReference type="ARBA" id="ARBA00022729"/>
    </source>
</evidence>
<evidence type="ECO:0000256" key="4">
    <source>
        <dbReference type="ARBA" id="ARBA00022764"/>
    </source>
</evidence>
<evidence type="ECO:0000313" key="7">
    <source>
        <dbReference type="EMBL" id="PKD29379.1"/>
    </source>
</evidence>
<comment type="subcellular location">
    <subcellularLocation>
        <location evidence="1">Periplasm</location>
    </subcellularLocation>
</comment>
<keyword evidence="3 6" id="KW-0732">Signal</keyword>
<dbReference type="PRINTS" id="PR00909">
    <property type="entry name" value="SPERMDNBNDNG"/>
</dbReference>
<evidence type="ECO:0000256" key="1">
    <source>
        <dbReference type="ARBA" id="ARBA00004418"/>
    </source>
</evidence>
<feature type="binding site" evidence="5">
    <location>
        <position position="45"/>
    </location>
    <ligand>
        <name>spermidine</name>
        <dbReference type="ChEBI" id="CHEBI:57834"/>
    </ligand>
</feature>
<name>A0A2N0UR01_9FIRM</name>
<keyword evidence="4" id="KW-0574">Periplasm</keyword>
<gene>
    <name evidence="7" type="primary">potD</name>
    <name evidence="7" type="ORF">RBATCC27255_01206</name>
</gene>
<protein>
    <submittedName>
        <fullName evidence="7">Spermidine/putrescine-binding periplasmic protein</fullName>
    </submittedName>
</protein>
<keyword evidence="8" id="KW-1185">Reference proteome</keyword>
<proteinExistence type="predicted"/>
<dbReference type="Gene3D" id="3.40.190.10">
    <property type="entry name" value="Periplasmic binding protein-like II"/>
    <property type="match status" value="2"/>
</dbReference>
<dbReference type="PIRSF" id="PIRSF019574">
    <property type="entry name" value="Periplasmic_polyamine_BP"/>
    <property type="match status" value="1"/>
</dbReference>
<keyword evidence="2" id="KW-0813">Transport</keyword>
<dbReference type="GO" id="GO:0015846">
    <property type="term" value="P:polyamine transport"/>
    <property type="evidence" value="ECO:0007669"/>
    <property type="project" value="InterPro"/>
</dbReference>
<comment type="caution">
    <text evidence="7">The sequence shown here is derived from an EMBL/GenBank/DDBJ whole genome shotgun (WGS) entry which is preliminary data.</text>
</comment>
<reference evidence="7" key="1">
    <citation type="journal article" date="2018" name="Environ. Microbiol.">
        <title>Sporulation capability and amylosome conservation among diverse human colonic and rumen isolates of the keystone starch-degrader Ruminococcus bromii.</title>
        <authorList>
            <person name="Mukhopadhya I."/>
            <person name="Morais S."/>
            <person name="Laverde-Gomez J."/>
            <person name="Sheridan P.O."/>
            <person name="Walker A.W."/>
            <person name="Kelly W."/>
            <person name="Klieve A.V."/>
            <person name="Ouwerkerk D."/>
            <person name="Duncan S.H."/>
            <person name="Louis P."/>
            <person name="Koropatkin N."/>
            <person name="Cockburn D."/>
            <person name="Kibler R."/>
            <person name="Cooper P.J."/>
            <person name="Sandoval C."/>
            <person name="Crost E."/>
            <person name="Juge N."/>
            <person name="Bayer E.A."/>
            <person name="Flint H.J."/>
        </authorList>
    </citation>
    <scope>NUCLEOTIDE SEQUENCE [LARGE SCALE GENOMIC DNA]</scope>
    <source>
        <strain evidence="7">ATCC 27255</strain>
    </source>
</reference>
<feature type="chain" id="PRO_5038917650" evidence="6">
    <location>
        <begin position="19"/>
        <end position="362"/>
    </location>
</feature>
<feature type="binding site" evidence="5">
    <location>
        <position position="99"/>
    </location>
    <ligand>
        <name>spermidine</name>
        <dbReference type="ChEBI" id="CHEBI:57834"/>
    </ligand>
</feature>
<dbReference type="AlphaFoldDB" id="A0A2N0UR01"/>
<dbReference type="CDD" id="cd13590">
    <property type="entry name" value="PBP2_PotD_PotF_like"/>
    <property type="match status" value="1"/>
</dbReference>
<accession>A0A2N0UR01</accession>